<name>A0ABV0CTP9_9SPHN</name>
<proteinExistence type="predicted"/>
<sequence>MSVAAICPYTARILLRIRWLAWGAIFALMAMQLAPHLAGPSQTQTAPASDFVAGRMSVLG</sequence>
<keyword evidence="1" id="KW-0812">Transmembrane</keyword>
<dbReference type="RefSeq" id="WP_346783690.1">
    <property type="nucleotide sequence ID" value="NZ_JBDLBR010000001.1"/>
</dbReference>
<organism evidence="2 3">
    <name type="scientific">Aurantiacibacter flavus</name>
    <dbReference type="NCBI Taxonomy" id="3145232"/>
    <lineage>
        <taxon>Bacteria</taxon>
        <taxon>Pseudomonadati</taxon>
        <taxon>Pseudomonadota</taxon>
        <taxon>Alphaproteobacteria</taxon>
        <taxon>Sphingomonadales</taxon>
        <taxon>Erythrobacteraceae</taxon>
        <taxon>Aurantiacibacter</taxon>
    </lineage>
</organism>
<gene>
    <name evidence="2" type="ORF">ABDJ38_03590</name>
</gene>
<comment type="caution">
    <text evidence="2">The sequence shown here is derived from an EMBL/GenBank/DDBJ whole genome shotgun (WGS) entry which is preliminary data.</text>
</comment>
<dbReference type="Proteomes" id="UP001484535">
    <property type="component" value="Unassembled WGS sequence"/>
</dbReference>
<keyword evidence="1" id="KW-0472">Membrane</keyword>
<evidence type="ECO:0000256" key="1">
    <source>
        <dbReference type="SAM" id="Phobius"/>
    </source>
</evidence>
<keyword evidence="3" id="KW-1185">Reference proteome</keyword>
<reference evidence="2 3" key="1">
    <citation type="submission" date="2024-05" db="EMBL/GenBank/DDBJ databases">
        <authorList>
            <person name="Park S."/>
        </authorList>
    </citation>
    <scope>NUCLEOTIDE SEQUENCE [LARGE SCALE GENOMIC DNA]</scope>
    <source>
        <strain evidence="2 3">DGU5</strain>
    </source>
</reference>
<accession>A0ABV0CTP9</accession>
<dbReference type="EMBL" id="JBDLBR010000001">
    <property type="protein sequence ID" value="MEN7536250.1"/>
    <property type="molecule type" value="Genomic_DNA"/>
</dbReference>
<keyword evidence="1" id="KW-1133">Transmembrane helix</keyword>
<protein>
    <submittedName>
        <fullName evidence="2">Uncharacterized protein</fullName>
    </submittedName>
</protein>
<evidence type="ECO:0000313" key="2">
    <source>
        <dbReference type="EMBL" id="MEN7536250.1"/>
    </source>
</evidence>
<feature type="transmembrane region" description="Helical" evidence="1">
    <location>
        <begin position="19"/>
        <end position="38"/>
    </location>
</feature>
<evidence type="ECO:0000313" key="3">
    <source>
        <dbReference type="Proteomes" id="UP001484535"/>
    </source>
</evidence>